<evidence type="ECO:0000256" key="1">
    <source>
        <dbReference type="RuleBase" id="RU004355"/>
    </source>
</evidence>
<dbReference type="GO" id="GO:0003676">
    <property type="term" value="F:nucleic acid binding"/>
    <property type="evidence" value="ECO:0007669"/>
    <property type="project" value="InterPro"/>
</dbReference>
<dbReference type="PANTHER" id="PTHR30008">
    <property type="entry name" value="EXODEOXYRIBONUCLEASE 7 LARGE SUBUNIT"/>
    <property type="match status" value="1"/>
</dbReference>
<keyword evidence="1" id="KW-0540">Nuclease</keyword>
<dbReference type="CDD" id="cd04489">
    <property type="entry name" value="ExoVII_LU_OBF"/>
    <property type="match status" value="1"/>
</dbReference>
<reference evidence="5" key="1">
    <citation type="submission" date="2017-12" db="EMBL/GenBank/DDBJ databases">
        <title>FDA dAtabase for Regulatory Grade micrObial Sequences (FDA-ARGOS): Supporting development and validation of Infectious Disease Dx tests.</title>
        <authorList>
            <person name="Hoffmann M."/>
            <person name="Allard M."/>
            <person name="Evans P."/>
            <person name="Brown E."/>
            <person name="Tallon L."/>
            <person name="Sadzewicz L."/>
            <person name="Sengamalay N."/>
            <person name="Ott S."/>
            <person name="Godinez A."/>
            <person name="Nagaraj S."/>
            <person name="Vavikolanu K."/>
            <person name="Aluvathingal J."/>
            <person name="Nadendla S."/>
            <person name="Sichtig H."/>
        </authorList>
    </citation>
    <scope>NUCLEOTIDE SEQUENCE [LARGE SCALE GENOMIC DNA]</scope>
    <source>
        <strain evidence="5">FDAARGOS_129</strain>
    </source>
</reference>
<sequence>MSDPQFSLSEYLGTVQEVIRLTFDEPVWVRAEIRNLNIKGGHYYLELAEKDVDTDKVIASCKATIWKFSASKIVLKFERETGIELASDLNVLIKIRARFDPQYGFSVNIEEIDSSFTLGEIAKRYQQIVERLTQEGLIHKNKLLPTPFDIENVLVIAPQNAAGLGDFKKDADALERNEVCHFVYQSATFQGNTAAVSLMESLATGLKQWANRYNFPPDLIVIIRGGGAVNDLAYLNDYELAALLCKRSVPIWVGIGHEKDRTILDEIAHRSFDTPSKVIAGIRNHIVERVQEAVDSLQTIKLLSQHQITTYQSKNDQLLHHIKSSAQNQLNSAHRLLDQMKERIQFSSQQQVKFSLAQIESLMKEILLQNPKQVQAKGYAIVRSEGKAIRSIHQISSPSIAIEMQDGVVEANITQVIPNEE</sequence>
<keyword evidence="1" id="KW-0269">Exonuclease</keyword>
<protein>
    <recommendedName>
        <fullName evidence="1">Exodeoxyribonuclease 7 large subunit</fullName>
        <ecNumber evidence="1">3.1.11.6</ecNumber>
    </recommendedName>
</protein>
<evidence type="ECO:0000259" key="3">
    <source>
        <dbReference type="Pfam" id="PF13742"/>
    </source>
</evidence>
<dbReference type="EMBL" id="CP014019">
    <property type="protein sequence ID" value="AVF44853.1"/>
    <property type="molecule type" value="Genomic_DNA"/>
</dbReference>
<dbReference type="Pfam" id="PF13742">
    <property type="entry name" value="tRNA_anti_2"/>
    <property type="match status" value="1"/>
</dbReference>
<dbReference type="InterPro" id="IPR003753">
    <property type="entry name" value="Exonuc_VII_L"/>
</dbReference>
<dbReference type="GO" id="GO:0006308">
    <property type="term" value="P:DNA catabolic process"/>
    <property type="evidence" value="ECO:0007669"/>
    <property type="project" value="UniProtKB-UniRule"/>
</dbReference>
<gene>
    <name evidence="4" type="ORF">AL533_10880</name>
</gene>
<organism evidence="4 5">
    <name type="scientific">Acinetobacter nosocomialis</name>
    <dbReference type="NCBI Taxonomy" id="106654"/>
    <lineage>
        <taxon>Bacteria</taxon>
        <taxon>Pseudomonadati</taxon>
        <taxon>Pseudomonadota</taxon>
        <taxon>Gammaproteobacteria</taxon>
        <taxon>Moraxellales</taxon>
        <taxon>Moraxellaceae</taxon>
        <taxon>Acinetobacter</taxon>
        <taxon>Acinetobacter calcoaceticus/baumannii complex</taxon>
    </lineage>
</organism>
<dbReference type="Proteomes" id="UP000237921">
    <property type="component" value="Chromosome"/>
</dbReference>
<feature type="domain" description="Exonuclease VII large subunit C-terminal" evidence="2">
    <location>
        <begin position="138"/>
        <end position="352"/>
    </location>
</feature>
<name>A0A2L1VI04_ACINO</name>
<evidence type="ECO:0000313" key="4">
    <source>
        <dbReference type="EMBL" id="AVF44853.1"/>
    </source>
</evidence>
<feature type="domain" description="OB-fold nucleic acid binding" evidence="3">
    <location>
        <begin position="6"/>
        <end position="113"/>
    </location>
</feature>
<accession>A0A2L1VI04</accession>
<dbReference type="Pfam" id="PF02601">
    <property type="entry name" value="Exonuc_VII_L"/>
    <property type="match status" value="1"/>
</dbReference>
<dbReference type="RefSeq" id="WP_033846178.1">
    <property type="nucleotide sequence ID" value="NZ_BBTJ01000028.1"/>
</dbReference>
<proteinExistence type="inferred from homology"/>
<comment type="similarity">
    <text evidence="1">Belongs to the XseA family.</text>
</comment>
<comment type="catalytic activity">
    <reaction evidence="1">
        <text>Exonucleolytic cleavage in either 5'- to 3'- or 3'- to 5'-direction to yield nucleoside 5'-phosphates.</text>
        <dbReference type="EC" id="3.1.11.6"/>
    </reaction>
</comment>
<dbReference type="InterPro" id="IPR020579">
    <property type="entry name" value="Exonuc_VII_lsu_C"/>
</dbReference>
<dbReference type="EC" id="3.1.11.6" evidence="1"/>
<dbReference type="InterPro" id="IPR025824">
    <property type="entry name" value="OB-fold_nuc-bd_dom"/>
</dbReference>
<comment type="subcellular location">
    <subcellularLocation>
        <location evidence="1">Cytoplasm</location>
    </subcellularLocation>
</comment>
<keyword evidence="1" id="KW-0378">Hydrolase</keyword>
<dbReference type="GO" id="GO:0008855">
    <property type="term" value="F:exodeoxyribonuclease VII activity"/>
    <property type="evidence" value="ECO:0007669"/>
    <property type="project" value="UniProtKB-UniRule"/>
</dbReference>
<dbReference type="GO" id="GO:0005737">
    <property type="term" value="C:cytoplasm"/>
    <property type="evidence" value="ECO:0007669"/>
    <property type="project" value="UniProtKB-SubCell"/>
</dbReference>
<accession>A0A334NDB8</accession>
<evidence type="ECO:0000313" key="5">
    <source>
        <dbReference type="Proteomes" id="UP000237921"/>
    </source>
</evidence>
<dbReference type="PANTHER" id="PTHR30008:SF0">
    <property type="entry name" value="EXODEOXYRIBONUCLEASE 7 LARGE SUBUNIT"/>
    <property type="match status" value="1"/>
</dbReference>
<dbReference type="AlphaFoldDB" id="A0A2L1VI04"/>
<dbReference type="GO" id="GO:0009318">
    <property type="term" value="C:exodeoxyribonuclease VII complex"/>
    <property type="evidence" value="ECO:0007669"/>
    <property type="project" value="UniProtKB-UniRule"/>
</dbReference>
<evidence type="ECO:0000259" key="2">
    <source>
        <dbReference type="Pfam" id="PF02601"/>
    </source>
</evidence>
<dbReference type="GeneID" id="92795774"/>
<dbReference type="NCBIfam" id="TIGR00237">
    <property type="entry name" value="xseA"/>
    <property type="match status" value="1"/>
</dbReference>